<organism evidence="1 2">
    <name type="scientific">Mollisia scopiformis</name>
    <name type="common">Conifer needle endophyte fungus</name>
    <name type="synonym">Phialocephala scopiformis</name>
    <dbReference type="NCBI Taxonomy" id="149040"/>
    <lineage>
        <taxon>Eukaryota</taxon>
        <taxon>Fungi</taxon>
        <taxon>Dikarya</taxon>
        <taxon>Ascomycota</taxon>
        <taxon>Pezizomycotina</taxon>
        <taxon>Leotiomycetes</taxon>
        <taxon>Helotiales</taxon>
        <taxon>Mollisiaceae</taxon>
        <taxon>Mollisia</taxon>
    </lineage>
</organism>
<dbReference type="Proteomes" id="UP000070700">
    <property type="component" value="Unassembled WGS sequence"/>
</dbReference>
<dbReference type="RefSeq" id="XP_018073955.1">
    <property type="nucleotide sequence ID" value="XM_018214698.1"/>
</dbReference>
<sequence>MALMFVLVRIKDEQATRFRPLLCPLAPPVAAAAAVAVDISAAASFSAGTDSSVC</sequence>
<evidence type="ECO:0000313" key="2">
    <source>
        <dbReference type="Proteomes" id="UP000070700"/>
    </source>
</evidence>
<dbReference type="GeneID" id="28824424"/>
<keyword evidence="2" id="KW-1185">Reference proteome</keyword>
<reference evidence="1 2" key="1">
    <citation type="submission" date="2015-10" db="EMBL/GenBank/DDBJ databases">
        <title>Full genome of DAOMC 229536 Phialocephala scopiformis, a fungal endophyte of spruce producing the potent anti-insectan compound rugulosin.</title>
        <authorList>
            <consortium name="DOE Joint Genome Institute"/>
            <person name="Walker A.K."/>
            <person name="Frasz S.L."/>
            <person name="Seifert K.A."/>
            <person name="Miller J.D."/>
            <person name="Mondo S.J."/>
            <person name="Labutti K."/>
            <person name="Lipzen A."/>
            <person name="Dockter R."/>
            <person name="Kennedy M."/>
            <person name="Grigoriev I.V."/>
            <person name="Spatafora J.W."/>
        </authorList>
    </citation>
    <scope>NUCLEOTIDE SEQUENCE [LARGE SCALE GENOMIC DNA]</scope>
    <source>
        <strain evidence="1 2">CBS 120377</strain>
    </source>
</reference>
<protein>
    <submittedName>
        <fullName evidence="1">Uncharacterized protein</fullName>
    </submittedName>
</protein>
<evidence type="ECO:0000313" key="1">
    <source>
        <dbReference type="EMBL" id="KUJ19600.1"/>
    </source>
</evidence>
<dbReference type="EMBL" id="KQ947411">
    <property type="protein sequence ID" value="KUJ19600.1"/>
    <property type="molecule type" value="Genomic_DNA"/>
</dbReference>
<dbReference type="InParanoid" id="A0A194XHB4"/>
<dbReference type="AlphaFoldDB" id="A0A194XHB4"/>
<dbReference type="KEGG" id="psco:LY89DRAFT_683419"/>
<proteinExistence type="predicted"/>
<gene>
    <name evidence="1" type="ORF">LY89DRAFT_683419</name>
</gene>
<accession>A0A194XHB4</accession>
<name>A0A194XHB4_MOLSC</name>